<comment type="caution">
    <text evidence="2">The sequence shown here is derived from an EMBL/GenBank/DDBJ whole genome shotgun (WGS) entry which is preliminary data.</text>
</comment>
<sequence>MTIRLPWMSRADRARWRSARTLADLGRLTADWWEGSVRSLPGRRAGHRPDPALAAHVPVLAAANRAGFLASAAQVGLATARVRQKAAVQGFTADPVLIHYLVGAAEKAGLDVVLHDWHDAFYAEHTGGVTVTRTVHGTVVFGQALAVQDIKALWPRLPDAVDAVVPALQITLADAVFGPSDLLWGALADAVRGLNEARLHG</sequence>
<dbReference type="PROSITE" id="PS00024">
    <property type="entry name" value="HEMOPEXIN"/>
    <property type="match status" value="1"/>
</dbReference>
<keyword evidence="3" id="KW-1185">Reference proteome</keyword>
<dbReference type="InterPro" id="IPR054212">
    <property type="entry name" value="DUF6919"/>
</dbReference>
<accession>A0ABU7X3P2</accession>
<dbReference type="Pfam" id="PF21897">
    <property type="entry name" value="DUF6919"/>
    <property type="match status" value="1"/>
</dbReference>
<name>A0ABU7X3P2_9ACTN</name>
<reference evidence="2 3" key="1">
    <citation type="submission" date="2023-08" db="EMBL/GenBank/DDBJ databases">
        <authorList>
            <person name="Sharma P."/>
            <person name="Verma V."/>
            <person name="Mohan M.K."/>
            <person name="Dubey A.K."/>
        </authorList>
    </citation>
    <scope>NUCLEOTIDE SEQUENCE [LARGE SCALE GENOMIC DNA]</scope>
    <source>
        <strain evidence="2 3">ADP4</strain>
    </source>
</reference>
<dbReference type="EMBL" id="JAVFKM010000020">
    <property type="protein sequence ID" value="MEF3117590.1"/>
    <property type="molecule type" value="Genomic_DNA"/>
</dbReference>
<gene>
    <name evidence="2" type="ORF">RB636_30905</name>
</gene>
<feature type="domain" description="DUF6919" evidence="1">
    <location>
        <begin position="12"/>
        <end position="191"/>
    </location>
</feature>
<dbReference type="RefSeq" id="WP_331788963.1">
    <property type="nucleotide sequence ID" value="NZ_JAVFKM010000020.1"/>
</dbReference>
<proteinExistence type="predicted"/>
<evidence type="ECO:0000313" key="3">
    <source>
        <dbReference type="Proteomes" id="UP001348265"/>
    </source>
</evidence>
<protein>
    <recommendedName>
        <fullName evidence="1">DUF6919 domain-containing protein</fullName>
    </recommendedName>
</protein>
<evidence type="ECO:0000313" key="2">
    <source>
        <dbReference type="EMBL" id="MEF3117590.1"/>
    </source>
</evidence>
<dbReference type="InterPro" id="IPR018486">
    <property type="entry name" value="Hemopexin_CS"/>
</dbReference>
<dbReference type="Proteomes" id="UP001348265">
    <property type="component" value="Unassembled WGS sequence"/>
</dbReference>
<organism evidence="2 3">
    <name type="scientific">Streptomyces chrestomyceticus</name>
    <dbReference type="NCBI Taxonomy" id="68185"/>
    <lineage>
        <taxon>Bacteria</taxon>
        <taxon>Bacillati</taxon>
        <taxon>Actinomycetota</taxon>
        <taxon>Actinomycetes</taxon>
        <taxon>Kitasatosporales</taxon>
        <taxon>Streptomycetaceae</taxon>
        <taxon>Streptomyces</taxon>
    </lineage>
</organism>
<evidence type="ECO:0000259" key="1">
    <source>
        <dbReference type="Pfam" id="PF21897"/>
    </source>
</evidence>